<protein>
    <submittedName>
        <fullName evidence="7">ABC-type branched-chain amino acid transport systems, periplasmic component</fullName>
    </submittedName>
</protein>
<dbReference type="PANTHER" id="PTHR30483:SF6">
    <property type="entry name" value="PERIPLASMIC BINDING PROTEIN OF ABC TRANSPORTER FOR NATURAL AMINO ACIDS"/>
    <property type="match status" value="1"/>
</dbReference>
<dbReference type="InterPro" id="IPR028082">
    <property type="entry name" value="Peripla_BP_I"/>
</dbReference>
<evidence type="ECO:0000313" key="7">
    <source>
        <dbReference type="EMBL" id="EPY03561.1"/>
    </source>
</evidence>
<proteinExistence type="inferred from homology"/>
<evidence type="ECO:0000259" key="6">
    <source>
        <dbReference type="Pfam" id="PF13458"/>
    </source>
</evidence>
<evidence type="ECO:0000256" key="5">
    <source>
        <dbReference type="SAM" id="SignalP"/>
    </source>
</evidence>
<dbReference type="InterPro" id="IPR051010">
    <property type="entry name" value="BCAA_transport"/>
</dbReference>
<accession>S9TMQ6</accession>
<comment type="caution">
    <text evidence="7">The sequence shown here is derived from an EMBL/GenBank/DDBJ whole genome shotgun (WGS) entry which is preliminary data.</text>
</comment>
<sequence length="446" mass="47415">MGRRAVSFALLLAAALLPPKMAAALPNPTSAAGNPTIVIGVIATLSGPGALAGQDELDGVITAVRQLGGRFANQEVKVVAVDDHGSPDTALQVTQRLLEHEKVDFVMTAVSQASMAAIIKTLLESRVFILNLDAIPIDLAGPGCSPSLFDLSTPPEALQEAVGAVLTTDKVHRLVVIGPDTPQTDMALAALRRTWNGEIVTVLRPRHGAATFAAELDAVRRLGPDAVYSLLTGGMGLAFVRDYAATGLKAEIPLIGPANGFERPLLAAMDESALDILTVSSWSPDLDLAVNRRLIADFEAEYARPVTAWVAQGYDAALLLDSAMRATNGRTGDRDAVRNALRRADFASVRGTFRFDANQVPSLTLYQRRVNRDAKGRLTLEMHGIALRDWHNRHINECPMRWSEESVAPRASKPAPATPAPAAPVVPPPPPPVLLAPPPLDSDVSD</sequence>
<dbReference type="InterPro" id="IPR028081">
    <property type="entry name" value="Leu-bd"/>
</dbReference>
<feature type="compositionally biased region" description="Pro residues" evidence="4">
    <location>
        <begin position="416"/>
        <end position="440"/>
    </location>
</feature>
<dbReference type="OrthoDB" id="435355at2"/>
<organism evidence="7 8">
    <name type="scientific">Magnetospirillum fulvum MGU-K5</name>
    <dbReference type="NCBI Taxonomy" id="1316936"/>
    <lineage>
        <taxon>Bacteria</taxon>
        <taxon>Pseudomonadati</taxon>
        <taxon>Pseudomonadota</taxon>
        <taxon>Alphaproteobacteria</taxon>
        <taxon>Rhodospirillales</taxon>
        <taxon>Rhodospirillaceae</taxon>
        <taxon>Magnetospirillum</taxon>
    </lineage>
</organism>
<dbReference type="AlphaFoldDB" id="S9TMQ6"/>
<keyword evidence="3" id="KW-0813">Transport</keyword>
<keyword evidence="2 5" id="KW-0732">Signal</keyword>
<dbReference type="PATRIC" id="fig|1316936.3.peg.111"/>
<comment type="similarity">
    <text evidence="1">Belongs to the leucine-binding protein family.</text>
</comment>
<feature type="domain" description="Leucine-binding protein" evidence="6">
    <location>
        <begin position="36"/>
        <end position="373"/>
    </location>
</feature>
<dbReference type="Gene3D" id="3.40.50.2300">
    <property type="match status" value="2"/>
</dbReference>
<dbReference type="SUPFAM" id="SSF53822">
    <property type="entry name" value="Periplasmic binding protein-like I"/>
    <property type="match status" value="1"/>
</dbReference>
<dbReference type="STRING" id="1316936.K678_00580"/>
<dbReference type="EMBL" id="AQPH01000001">
    <property type="protein sequence ID" value="EPY03561.1"/>
    <property type="molecule type" value="Genomic_DNA"/>
</dbReference>
<evidence type="ECO:0000313" key="8">
    <source>
        <dbReference type="Proteomes" id="UP000015350"/>
    </source>
</evidence>
<name>S9TMQ6_MAGFU</name>
<dbReference type="Pfam" id="PF13458">
    <property type="entry name" value="Peripla_BP_6"/>
    <property type="match status" value="1"/>
</dbReference>
<feature type="chain" id="PRO_5004570389" evidence="5">
    <location>
        <begin position="23"/>
        <end position="446"/>
    </location>
</feature>
<evidence type="ECO:0000256" key="3">
    <source>
        <dbReference type="ARBA" id="ARBA00022970"/>
    </source>
</evidence>
<gene>
    <name evidence="7" type="ORF">K678_00580</name>
</gene>
<reference evidence="7 8" key="1">
    <citation type="submission" date="2013-04" db="EMBL/GenBank/DDBJ databases">
        <authorList>
            <person name="Kuznetsov B."/>
            <person name="Ivanovsky R."/>
        </authorList>
    </citation>
    <scope>NUCLEOTIDE SEQUENCE [LARGE SCALE GENOMIC DNA]</scope>
    <source>
        <strain evidence="7 8">MGU-K5</strain>
    </source>
</reference>
<feature type="region of interest" description="Disordered" evidence="4">
    <location>
        <begin position="404"/>
        <end position="446"/>
    </location>
</feature>
<evidence type="ECO:0000256" key="1">
    <source>
        <dbReference type="ARBA" id="ARBA00010062"/>
    </source>
</evidence>
<dbReference type="Proteomes" id="UP000015350">
    <property type="component" value="Unassembled WGS sequence"/>
</dbReference>
<dbReference type="eggNOG" id="COG0683">
    <property type="taxonomic scope" value="Bacteria"/>
</dbReference>
<dbReference type="PANTHER" id="PTHR30483">
    <property type="entry name" value="LEUCINE-SPECIFIC-BINDING PROTEIN"/>
    <property type="match status" value="1"/>
</dbReference>
<keyword evidence="3" id="KW-0029">Amino-acid transport</keyword>
<dbReference type="GO" id="GO:0006865">
    <property type="term" value="P:amino acid transport"/>
    <property type="evidence" value="ECO:0007669"/>
    <property type="project" value="UniProtKB-KW"/>
</dbReference>
<dbReference type="RefSeq" id="WP_021130507.1">
    <property type="nucleotide sequence ID" value="NZ_AQPH01000001.1"/>
</dbReference>
<feature type="signal peptide" evidence="5">
    <location>
        <begin position="1"/>
        <end position="22"/>
    </location>
</feature>
<evidence type="ECO:0000256" key="4">
    <source>
        <dbReference type="SAM" id="MobiDB-lite"/>
    </source>
</evidence>
<evidence type="ECO:0000256" key="2">
    <source>
        <dbReference type="ARBA" id="ARBA00022729"/>
    </source>
</evidence>